<accession>A0A059ZVY7</accession>
<dbReference type="EMBL" id="CP005986">
    <property type="protein sequence ID" value="AIA54077.1"/>
    <property type="molecule type" value="Genomic_DNA"/>
</dbReference>
<dbReference type="HOGENOM" id="CLU_3283290_0_0_6"/>
<dbReference type="AlphaFoldDB" id="A0A059ZVY7"/>
<reference evidence="1 2" key="1">
    <citation type="journal article" date="2009" name="J. Bacteriol.">
        <title>Draft genome sequence of the extremely acidophilic bacterium Acidithiobacillus caldus ATCC 51756 reveals metabolic versatility in the genus Acidithiobacillus.</title>
        <authorList>
            <person name="Valdes J."/>
            <person name="Quatrini R."/>
            <person name="Hallberg K."/>
            <person name="Dopson M."/>
            <person name="Valenzuela P.D."/>
            <person name="Holmes D.S."/>
        </authorList>
    </citation>
    <scope>NUCLEOTIDE SEQUENCE [LARGE SCALE GENOMIC DNA]</scope>
    <source>
        <strain evidence="2">ATCC 51756 / DSM 8584 / KU</strain>
    </source>
</reference>
<sequence>MKSVHMDVHALLDAGVIERRAAGFILPYDAVHVDFFLKAG</sequence>
<dbReference type="KEGG" id="acz:Acaty_c0186"/>
<evidence type="ECO:0000313" key="1">
    <source>
        <dbReference type="EMBL" id="AIA54077.1"/>
    </source>
</evidence>
<organism evidence="1 2">
    <name type="scientific">Acidithiobacillus caldus (strain ATCC 51756 / DSM 8584 / KU)</name>
    <dbReference type="NCBI Taxonomy" id="637389"/>
    <lineage>
        <taxon>Bacteria</taxon>
        <taxon>Pseudomonadati</taxon>
        <taxon>Pseudomonadota</taxon>
        <taxon>Acidithiobacillia</taxon>
        <taxon>Acidithiobacillales</taxon>
        <taxon>Acidithiobacillaceae</taxon>
        <taxon>Acidithiobacillus</taxon>
    </lineage>
</organism>
<name>A0A059ZVY7_ACICK</name>
<proteinExistence type="predicted"/>
<protein>
    <submittedName>
        <fullName evidence="1">Uncharacterized protein</fullName>
    </submittedName>
</protein>
<evidence type="ECO:0000313" key="2">
    <source>
        <dbReference type="Proteomes" id="UP000005522"/>
    </source>
</evidence>
<dbReference type="Proteomes" id="UP000005522">
    <property type="component" value="Chromosome"/>
</dbReference>
<dbReference type="eggNOG" id="COG4190">
    <property type="taxonomic scope" value="Bacteria"/>
</dbReference>
<gene>
    <name evidence="1" type="ORF">Acaty_c0186</name>
</gene>